<organism evidence="8 9">
    <name type="scientific">Olea europaea subsp. europaea</name>
    <dbReference type="NCBI Taxonomy" id="158383"/>
    <lineage>
        <taxon>Eukaryota</taxon>
        <taxon>Viridiplantae</taxon>
        <taxon>Streptophyta</taxon>
        <taxon>Embryophyta</taxon>
        <taxon>Tracheophyta</taxon>
        <taxon>Spermatophyta</taxon>
        <taxon>Magnoliopsida</taxon>
        <taxon>eudicotyledons</taxon>
        <taxon>Gunneridae</taxon>
        <taxon>Pentapetalae</taxon>
        <taxon>asterids</taxon>
        <taxon>lamiids</taxon>
        <taxon>Lamiales</taxon>
        <taxon>Oleaceae</taxon>
        <taxon>Oleeae</taxon>
        <taxon>Olea</taxon>
    </lineage>
</organism>
<evidence type="ECO:0000256" key="3">
    <source>
        <dbReference type="ARBA" id="ARBA00022833"/>
    </source>
</evidence>
<accession>A0A8S0QZ83</accession>
<dbReference type="PIRSF" id="PIRSF036836">
    <property type="entry name" value="RNase_bind_SBP1"/>
    <property type="match status" value="1"/>
</dbReference>
<dbReference type="GO" id="GO:0016874">
    <property type="term" value="F:ligase activity"/>
    <property type="evidence" value="ECO:0007669"/>
    <property type="project" value="UniProtKB-KW"/>
</dbReference>
<dbReference type="InterPro" id="IPR001841">
    <property type="entry name" value="Znf_RING"/>
</dbReference>
<evidence type="ECO:0000313" key="9">
    <source>
        <dbReference type="Proteomes" id="UP000594638"/>
    </source>
</evidence>
<dbReference type="EMBL" id="CACTIH010002012">
    <property type="protein sequence ID" value="CAA2971419.1"/>
    <property type="molecule type" value="Genomic_DNA"/>
</dbReference>
<feature type="coiled-coil region" evidence="5">
    <location>
        <begin position="86"/>
        <end position="127"/>
    </location>
</feature>
<dbReference type="Pfam" id="PF13920">
    <property type="entry name" value="zf-C3HC4_3"/>
    <property type="match status" value="1"/>
</dbReference>
<evidence type="ECO:0000256" key="6">
    <source>
        <dbReference type="SAM" id="MobiDB-lite"/>
    </source>
</evidence>
<dbReference type="SUPFAM" id="SSF57850">
    <property type="entry name" value="RING/U-box"/>
    <property type="match status" value="1"/>
</dbReference>
<keyword evidence="2 4" id="KW-0863">Zinc-finger</keyword>
<keyword evidence="8" id="KW-0436">Ligase</keyword>
<keyword evidence="1" id="KW-0479">Metal-binding</keyword>
<feature type="domain" description="RING-type" evidence="7">
    <location>
        <begin position="190"/>
        <end position="229"/>
    </location>
</feature>
<keyword evidence="3" id="KW-0862">Zinc</keyword>
<dbReference type="PROSITE" id="PS50089">
    <property type="entry name" value="ZF_RING_2"/>
    <property type="match status" value="1"/>
</dbReference>
<keyword evidence="5" id="KW-0175">Coiled coil</keyword>
<dbReference type="GO" id="GO:0008270">
    <property type="term" value="F:zinc ion binding"/>
    <property type="evidence" value="ECO:0007669"/>
    <property type="project" value="UniProtKB-KW"/>
</dbReference>
<dbReference type="InterPro" id="IPR013083">
    <property type="entry name" value="Znf_RING/FYVE/PHD"/>
</dbReference>
<dbReference type="Gramene" id="OE9A090478T1">
    <property type="protein sequence ID" value="OE9A090478C1"/>
    <property type="gene ID" value="OE9A090478"/>
</dbReference>
<comment type="caution">
    <text evidence="8">The sequence shown here is derived from an EMBL/GenBank/DDBJ whole genome shotgun (WGS) entry which is preliminary data.</text>
</comment>
<keyword evidence="9" id="KW-1185">Reference proteome</keyword>
<evidence type="ECO:0000313" key="8">
    <source>
        <dbReference type="EMBL" id="CAA2971419.1"/>
    </source>
</evidence>
<proteinExistence type="predicted"/>
<gene>
    <name evidence="8" type="ORF">OLEA9_A090478</name>
</gene>
<dbReference type="Gene3D" id="3.30.40.10">
    <property type="entry name" value="Zinc/RING finger domain, C3HC4 (zinc finger)"/>
    <property type="match status" value="1"/>
</dbReference>
<evidence type="ECO:0000256" key="1">
    <source>
        <dbReference type="ARBA" id="ARBA00022723"/>
    </source>
</evidence>
<feature type="region of interest" description="Disordered" evidence="6">
    <location>
        <begin position="156"/>
        <end position="177"/>
    </location>
</feature>
<dbReference type="PANTHER" id="PTHR42647:SF5">
    <property type="entry name" value="SBP (S-RIBONUCLEASE BINDING PROTEIN) FAMILY PROTEIN"/>
    <property type="match status" value="1"/>
</dbReference>
<evidence type="ECO:0000256" key="4">
    <source>
        <dbReference type="PROSITE-ProRule" id="PRU00175"/>
    </source>
</evidence>
<dbReference type="PANTHER" id="PTHR42647">
    <property type="entry name" value="SBP (S-RIBONUCLEASE BINDING PROTEIN) FAMILY PROTEIN"/>
    <property type="match status" value="1"/>
</dbReference>
<evidence type="ECO:0000256" key="2">
    <source>
        <dbReference type="ARBA" id="ARBA00022771"/>
    </source>
</evidence>
<dbReference type="OrthoDB" id="1711136at2759"/>
<dbReference type="GO" id="GO:0004842">
    <property type="term" value="F:ubiquitin-protein transferase activity"/>
    <property type="evidence" value="ECO:0007669"/>
    <property type="project" value="TreeGrafter"/>
</dbReference>
<evidence type="ECO:0000256" key="5">
    <source>
        <dbReference type="SAM" id="Coils"/>
    </source>
</evidence>
<evidence type="ECO:0000259" key="7">
    <source>
        <dbReference type="PROSITE" id="PS50089"/>
    </source>
</evidence>
<dbReference type="Proteomes" id="UP000594638">
    <property type="component" value="Unassembled WGS sequence"/>
</dbReference>
<dbReference type="AlphaFoldDB" id="A0A8S0QZ83"/>
<sequence length="243" mass="27429">MNQVAEAGKSHAQEILNIIAPFKSFTAMLTEADSSILAPNVQDLSVQVDQMIHAHNENLRRGLAGMWAMHYNMLQCAAEERVAKKLKGQEMELIKMAHENEQLEEMLSNCRAEAQRLFGRNKKLEELVSHFRADGQNLSGRLKSTEQLVTSLRGELRTAMSEGPNPGRQEDDAESSYVDRERDFSVNLECKVCESRLATVMLWPCCHVCICPRCEVNRAEATRCCPVCRTHATTSFRVHLPLN</sequence>
<reference evidence="8 9" key="1">
    <citation type="submission" date="2019-12" db="EMBL/GenBank/DDBJ databases">
        <authorList>
            <person name="Alioto T."/>
            <person name="Alioto T."/>
            <person name="Gomez Garrido J."/>
        </authorList>
    </citation>
    <scope>NUCLEOTIDE SEQUENCE [LARGE SCALE GENOMIC DNA]</scope>
</reference>
<protein>
    <submittedName>
        <fullName evidence="8">BOI-related E3 ubiquitin- ligase 1-like</fullName>
    </submittedName>
</protein>
<name>A0A8S0QZ83_OLEEU</name>